<feature type="transmembrane region" description="Helical" evidence="1">
    <location>
        <begin position="69"/>
        <end position="88"/>
    </location>
</feature>
<protein>
    <recommendedName>
        <fullName evidence="4">Transmembrane protein</fullName>
    </recommendedName>
</protein>
<evidence type="ECO:0000256" key="1">
    <source>
        <dbReference type="SAM" id="Phobius"/>
    </source>
</evidence>
<evidence type="ECO:0000313" key="3">
    <source>
        <dbReference type="Proteomes" id="UP000195402"/>
    </source>
</evidence>
<keyword evidence="1" id="KW-1133">Transmembrane helix</keyword>
<dbReference type="EMBL" id="MVGT01002561">
    <property type="protein sequence ID" value="OVA07426.1"/>
    <property type="molecule type" value="Genomic_DNA"/>
</dbReference>
<proteinExistence type="predicted"/>
<dbReference type="Proteomes" id="UP000195402">
    <property type="component" value="Unassembled WGS sequence"/>
</dbReference>
<comment type="caution">
    <text evidence="2">The sequence shown here is derived from an EMBL/GenBank/DDBJ whole genome shotgun (WGS) entry which is preliminary data.</text>
</comment>
<sequence>MVEVEPQLCSEKEIKPKSKSNLLMKPQIPVISISLFSSSVLFLSIFIILSLSFFHLSTNSYNLFKNTKFWFFISNVIVVIIAADSGVFSSSSKHENDLYEEFLKNSKTKSTSATITSSFIAKSPTKADGLSNTTLDKKPILQSDESAIFFEGKEGLKILCKTNSENLPEITQEKEIFKRDIIIVIRRKQYHHLSMKIEEFSSIDLRQKNQNRDW</sequence>
<name>A0A200QAC5_MACCD</name>
<dbReference type="InParanoid" id="A0A200QAC5"/>
<keyword evidence="3" id="KW-1185">Reference proteome</keyword>
<reference evidence="2 3" key="1">
    <citation type="journal article" date="2017" name="Mol. Plant">
        <title>The Genome of Medicinal Plant Macleaya cordata Provides New Insights into Benzylisoquinoline Alkaloids Metabolism.</title>
        <authorList>
            <person name="Liu X."/>
            <person name="Liu Y."/>
            <person name="Huang P."/>
            <person name="Ma Y."/>
            <person name="Qing Z."/>
            <person name="Tang Q."/>
            <person name="Cao H."/>
            <person name="Cheng P."/>
            <person name="Zheng Y."/>
            <person name="Yuan Z."/>
            <person name="Zhou Y."/>
            <person name="Liu J."/>
            <person name="Tang Z."/>
            <person name="Zhuo Y."/>
            <person name="Zhang Y."/>
            <person name="Yu L."/>
            <person name="Huang J."/>
            <person name="Yang P."/>
            <person name="Peng Q."/>
            <person name="Zhang J."/>
            <person name="Jiang W."/>
            <person name="Zhang Z."/>
            <person name="Lin K."/>
            <person name="Ro D.K."/>
            <person name="Chen X."/>
            <person name="Xiong X."/>
            <person name="Shang Y."/>
            <person name="Huang S."/>
            <person name="Zeng J."/>
        </authorList>
    </citation>
    <scope>NUCLEOTIDE SEQUENCE [LARGE SCALE GENOMIC DNA]</scope>
    <source>
        <strain evidence="3">cv. BLH2017</strain>
        <tissue evidence="2">Root</tissue>
    </source>
</reference>
<keyword evidence="1" id="KW-0472">Membrane</keyword>
<dbReference type="PANTHER" id="PTHR35997:SF6">
    <property type="entry name" value="COTTON FIBER PROTEIN"/>
    <property type="match status" value="1"/>
</dbReference>
<dbReference type="OrthoDB" id="680761at2759"/>
<gene>
    <name evidence="2" type="ORF">BVC80_8713g8</name>
</gene>
<dbReference type="PANTHER" id="PTHR35997">
    <property type="entry name" value="COTTON FIBER PROTEIN-RELATED"/>
    <property type="match status" value="1"/>
</dbReference>
<organism evidence="2 3">
    <name type="scientific">Macleaya cordata</name>
    <name type="common">Five-seeded plume-poppy</name>
    <name type="synonym">Bocconia cordata</name>
    <dbReference type="NCBI Taxonomy" id="56857"/>
    <lineage>
        <taxon>Eukaryota</taxon>
        <taxon>Viridiplantae</taxon>
        <taxon>Streptophyta</taxon>
        <taxon>Embryophyta</taxon>
        <taxon>Tracheophyta</taxon>
        <taxon>Spermatophyta</taxon>
        <taxon>Magnoliopsida</taxon>
        <taxon>Ranunculales</taxon>
        <taxon>Papaveraceae</taxon>
        <taxon>Papaveroideae</taxon>
        <taxon>Macleaya</taxon>
    </lineage>
</organism>
<dbReference type="AlphaFoldDB" id="A0A200QAC5"/>
<keyword evidence="1" id="KW-0812">Transmembrane</keyword>
<evidence type="ECO:0000313" key="2">
    <source>
        <dbReference type="EMBL" id="OVA07426.1"/>
    </source>
</evidence>
<accession>A0A200QAC5</accession>
<evidence type="ECO:0008006" key="4">
    <source>
        <dbReference type="Google" id="ProtNLM"/>
    </source>
</evidence>
<feature type="transmembrane region" description="Helical" evidence="1">
    <location>
        <begin position="28"/>
        <end position="49"/>
    </location>
</feature>